<protein>
    <submittedName>
        <fullName evidence="1">Uncharacterized protein</fullName>
    </submittedName>
</protein>
<dbReference type="OrthoDB" id="5188461at2"/>
<sequence length="192" mass="21888">MTTYNHVLALQTNGVSAETQIHEGSVEELIEIVAKVDEETARKMKATEDRLAAIAEATSDPNKAVEYYRLQSAQAGLDEFLMRELENHTPEEQQKMVDEWHRTTSVGTMIIYHGYNYAGRGVPFTLTWPNFDWWPFDCNDAGSSVKTWGGNVLFEHSWYRGRRFYAIGTYLEYPDLRQAGFDNITSSYAAIG</sequence>
<keyword evidence="2" id="KW-1185">Reference proteome</keyword>
<dbReference type="SUPFAM" id="SSF49695">
    <property type="entry name" value="gamma-Crystallin-like"/>
    <property type="match status" value="1"/>
</dbReference>
<dbReference type="RefSeq" id="WP_108153102.1">
    <property type="nucleotide sequence ID" value="NZ_CP026304.1"/>
</dbReference>
<evidence type="ECO:0000313" key="2">
    <source>
        <dbReference type="Proteomes" id="UP000244201"/>
    </source>
</evidence>
<reference evidence="1 2" key="1">
    <citation type="submission" date="2018-01" db="EMBL/GenBank/DDBJ databases">
        <title>Complete genome sequence of Streptomyces lunaelactis MM109T, a Ferroverdin A producer isolated from cave moonmilk deposits.</title>
        <authorList>
            <person name="Naome A."/>
            <person name="Martinet L."/>
            <person name="Maciejewska M."/>
            <person name="Anderssen S."/>
            <person name="Adam D."/>
            <person name="Tenconi E."/>
            <person name="Deflandre B."/>
            <person name="Arguelles-Arias A."/>
            <person name="Calusinska M."/>
            <person name="Copieters W."/>
            <person name="Karim L."/>
            <person name="Hanikenne M."/>
            <person name="Baurain D."/>
            <person name="van Wezel G."/>
            <person name="Smargiasso N."/>
            <person name="de Pauw E."/>
            <person name="Delfosse P."/>
            <person name="Rigali S."/>
        </authorList>
    </citation>
    <scope>NUCLEOTIDE SEQUENCE [LARGE SCALE GENOMIC DNA]</scope>
    <source>
        <strain evidence="1 2">MM109</strain>
    </source>
</reference>
<dbReference type="EMBL" id="CP026304">
    <property type="protein sequence ID" value="AVZ75814.1"/>
    <property type="molecule type" value="Genomic_DNA"/>
</dbReference>
<dbReference type="Proteomes" id="UP000244201">
    <property type="component" value="Chromosome"/>
</dbReference>
<gene>
    <name evidence="1" type="ORF">SLUN_30020</name>
</gene>
<evidence type="ECO:0000313" key="1">
    <source>
        <dbReference type="EMBL" id="AVZ75814.1"/>
    </source>
</evidence>
<dbReference type="KEGG" id="slk:SLUN_30020"/>
<dbReference type="AlphaFoldDB" id="A0A2R4T9Q5"/>
<proteinExistence type="predicted"/>
<accession>A0A2R4T9Q5</accession>
<dbReference type="GeneID" id="55659489"/>
<dbReference type="Gene3D" id="2.60.20.10">
    <property type="entry name" value="Crystallins"/>
    <property type="match status" value="1"/>
</dbReference>
<name>A0A2R4T9Q5_9ACTN</name>
<dbReference type="InterPro" id="IPR011024">
    <property type="entry name" value="G_crystallin-like"/>
</dbReference>
<organism evidence="1 2">
    <name type="scientific">Streptomyces lunaelactis</name>
    <dbReference type="NCBI Taxonomy" id="1535768"/>
    <lineage>
        <taxon>Bacteria</taxon>
        <taxon>Bacillati</taxon>
        <taxon>Actinomycetota</taxon>
        <taxon>Actinomycetes</taxon>
        <taxon>Kitasatosporales</taxon>
        <taxon>Streptomycetaceae</taxon>
        <taxon>Streptomyces</taxon>
    </lineage>
</organism>